<evidence type="ECO:0000313" key="4">
    <source>
        <dbReference type="Proteomes" id="UP000075455"/>
    </source>
</evidence>
<dbReference type="InterPro" id="IPR014248">
    <property type="entry name" value="Spore_coat_assembly_SafA"/>
</dbReference>
<feature type="compositionally biased region" description="Low complexity" evidence="1">
    <location>
        <begin position="220"/>
        <end position="229"/>
    </location>
</feature>
<dbReference type="PANTHER" id="PTHR13884">
    <property type="entry name" value="DUF853 DOMAIN-CONTAINING PROTEIN"/>
    <property type="match status" value="1"/>
</dbReference>
<comment type="caution">
    <text evidence="3">The sequence shown here is derived from an EMBL/GenBank/DDBJ whole genome shotgun (WGS) entry which is preliminary data.</text>
</comment>
<sequence length="554" mass="59693">MKIHIVQKGDTLWKIAQKYGVDFEQLKKINGHLSNPDMIMPGMKIKVPTAGVPVKKEAPKKEAKINLAPKKEENIEHPYANAKPFVSVNIEAELSEPIKKEKVNKAPKAGVKEAPNVPINEAPNVPINEAPNVPINEAPNVPIKEAPNVPIKEAPNVPINEAPNVPINEAPNVPINEAPKAPIKEAPKAPIKEAPNVPINEAPKAPIKEAPKAPIKEAPKAPIQEAPKAPTKEAPKAPINETPNVPINEAPKAPVNEAPKSMENKPSGTSNDALGSEEKQINIPPLSHTIPPVTPNVNINFSNVIPNVPPIPPKPKNILPGIMEQELESPAEAETEKEKAFQDDDNPPPELPKVPYVPIMQQPYLPGAFPTAPISQQHCVPVTPMFPGAGYYFPSMPAVPVPYPSYTQPFTSGGMESSSHAFPGIEESSSESDEAPPMPGYHGEEEVENPTAFHIPSAGYSPSSTYAPASYPGSYAPLPMVQGYGWYPPVYPSFSPVAHHYYAPAPAAFYPYPPQPYMSGAAYPFAPTAAAFPRAEGRVFTEPQDEESNGYDEP</sequence>
<dbReference type="Pfam" id="PF01476">
    <property type="entry name" value="LysM"/>
    <property type="match status" value="1"/>
</dbReference>
<dbReference type="Gene3D" id="3.10.350.10">
    <property type="entry name" value="LysM domain"/>
    <property type="match status" value="1"/>
</dbReference>
<feature type="compositionally biased region" description="Polar residues" evidence="1">
    <location>
        <begin position="264"/>
        <end position="273"/>
    </location>
</feature>
<feature type="region of interest" description="Disordered" evidence="1">
    <location>
        <begin position="328"/>
        <end position="350"/>
    </location>
</feature>
<reference evidence="3 4" key="1">
    <citation type="submission" date="2016-01" db="EMBL/GenBank/DDBJ databases">
        <title>Draft Genome Sequences of Seven Thermophilic Sporeformers Isolated from Foods.</title>
        <authorList>
            <person name="Berendsen E.M."/>
            <person name="Wells-Bennik M.H."/>
            <person name="Krawcyk A.O."/>
            <person name="De Jong A."/>
            <person name="Holsappel S."/>
            <person name="Eijlander R.T."/>
            <person name="Kuipers O.P."/>
        </authorList>
    </citation>
    <scope>NUCLEOTIDE SEQUENCE [LARGE SCALE GENOMIC DNA]</scope>
    <source>
        <strain evidence="3 4">B4119</strain>
    </source>
</reference>
<feature type="domain" description="LysM" evidence="2">
    <location>
        <begin position="2"/>
        <end position="47"/>
    </location>
</feature>
<dbReference type="PANTHER" id="PTHR13884:SF9">
    <property type="entry name" value="PROTEIN CBG13449"/>
    <property type="match status" value="1"/>
</dbReference>
<evidence type="ECO:0000256" key="1">
    <source>
        <dbReference type="SAM" id="MobiDB-lite"/>
    </source>
</evidence>
<protein>
    <recommendedName>
        <fullName evidence="2">LysM domain-containing protein</fullName>
    </recommendedName>
</protein>
<organism evidence="3 4">
    <name type="scientific">Saccharococcus caldoxylosilyticus</name>
    <dbReference type="NCBI Taxonomy" id="81408"/>
    <lineage>
        <taxon>Bacteria</taxon>
        <taxon>Bacillati</taxon>
        <taxon>Bacillota</taxon>
        <taxon>Bacilli</taxon>
        <taxon>Bacillales</taxon>
        <taxon>Anoxybacillaceae</taxon>
        <taxon>Saccharococcus</taxon>
    </lineage>
</organism>
<dbReference type="SUPFAM" id="SSF54106">
    <property type="entry name" value="LysM domain"/>
    <property type="match status" value="1"/>
</dbReference>
<feature type="region of interest" description="Disordered" evidence="1">
    <location>
        <begin position="412"/>
        <end position="445"/>
    </location>
</feature>
<dbReference type="AlphaFoldDB" id="A0A150LSK9"/>
<feature type="region of interest" description="Disordered" evidence="1">
    <location>
        <begin position="186"/>
        <end position="275"/>
    </location>
</feature>
<dbReference type="Proteomes" id="UP000075455">
    <property type="component" value="Unassembled WGS sequence"/>
</dbReference>
<feature type="compositionally biased region" description="Low complexity" evidence="1">
    <location>
        <begin position="192"/>
        <end position="205"/>
    </location>
</feature>
<dbReference type="SMART" id="SM00257">
    <property type="entry name" value="LysM"/>
    <property type="match status" value="1"/>
</dbReference>
<dbReference type="CDD" id="cd00118">
    <property type="entry name" value="LysM"/>
    <property type="match status" value="1"/>
</dbReference>
<proteinExistence type="predicted"/>
<gene>
    <name evidence="3" type="ORF">B4119_3070</name>
</gene>
<dbReference type="InterPro" id="IPR053236">
    <property type="entry name" value="Cornifin"/>
</dbReference>
<dbReference type="InterPro" id="IPR018392">
    <property type="entry name" value="LysM"/>
</dbReference>
<feature type="compositionally biased region" description="Basic and acidic residues" evidence="1">
    <location>
        <begin position="206"/>
        <end position="219"/>
    </location>
</feature>
<evidence type="ECO:0000259" key="2">
    <source>
        <dbReference type="PROSITE" id="PS51782"/>
    </source>
</evidence>
<dbReference type="EMBL" id="LQYS01000040">
    <property type="protein sequence ID" value="KYD15295.1"/>
    <property type="molecule type" value="Genomic_DNA"/>
</dbReference>
<dbReference type="PROSITE" id="PS51782">
    <property type="entry name" value="LYSM"/>
    <property type="match status" value="1"/>
</dbReference>
<dbReference type="PATRIC" id="fig|81408.3.peg.3511"/>
<dbReference type="InterPro" id="IPR036779">
    <property type="entry name" value="LysM_dom_sf"/>
</dbReference>
<accession>A0A150LSK9</accession>
<name>A0A150LSK9_9BACL</name>
<dbReference type="RefSeq" id="WP_061579379.1">
    <property type="nucleotide sequence ID" value="NZ_LQYS01000040.1"/>
</dbReference>
<dbReference type="STRING" id="81408.B4119_3070"/>
<evidence type="ECO:0000313" key="3">
    <source>
        <dbReference type="EMBL" id="KYD15295.1"/>
    </source>
</evidence>
<feature type="region of interest" description="Disordered" evidence="1">
    <location>
        <begin position="105"/>
        <end position="132"/>
    </location>
</feature>
<dbReference type="NCBIfam" id="TIGR02899">
    <property type="entry name" value="spore_safA"/>
    <property type="match status" value="1"/>
</dbReference>
<dbReference type="eggNOG" id="COG1388">
    <property type="taxonomic scope" value="Bacteria"/>
</dbReference>